<gene>
    <name evidence="2" type="ORF">M422DRAFT_267722</name>
</gene>
<name>A0A0C9UZ34_SPHS4</name>
<feature type="compositionally biased region" description="Polar residues" evidence="1">
    <location>
        <begin position="65"/>
        <end position="78"/>
    </location>
</feature>
<evidence type="ECO:0000313" key="3">
    <source>
        <dbReference type="Proteomes" id="UP000054279"/>
    </source>
</evidence>
<evidence type="ECO:0000313" key="2">
    <source>
        <dbReference type="EMBL" id="KIJ30676.1"/>
    </source>
</evidence>
<reference evidence="2 3" key="1">
    <citation type="submission" date="2014-06" db="EMBL/GenBank/DDBJ databases">
        <title>Evolutionary Origins and Diversification of the Mycorrhizal Mutualists.</title>
        <authorList>
            <consortium name="DOE Joint Genome Institute"/>
            <consortium name="Mycorrhizal Genomics Consortium"/>
            <person name="Kohler A."/>
            <person name="Kuo A."/>
            <person name="Nagy L.G."/>
            <person name="Floudas D."/>
            <person name="Copeland A."/>
            <person name="Barry K.W."/>
            <person name="Cichocki N."/>
            <person name="Veneault-Fourrey C."/>
            <person name="LaButti K."/>
            <person name="Lindquist E.A."/>
            <person name="Lipzen A."/>
            <person name="Lundell T."/>
            <person name="Morin E."/>
            <person name="Murat C."/>
            <person name="Riley R."/>
            <person name="Ohm R."/>
            <person name="Sun H."/>
            <person name="Tunlid A."/>
            <person name="Henrissat B."/>
            <person name="Grigoriev I.V."/>
            <person name="Hibbett D.S."/>
            <person name="Martin F."/>
        </authorList>
    </citation>
    <scope>NUCLEOTIDE SEQUENCE [LARGE SCALE GENOMIC DNA]</scope>
    <source>
        <strain evidence="2 3">SS14</strain>
    </source>
</reference>
<dbReference type="EMBL" id="KN837256">
    <property type="protein sequence ID" value="KIJ30676.1"/>
    <property type="molecule type" value="Genomic_DNA"/>
</dbReference>
<proteinExistence type="predicted"/>
<organism evidence="2 3">
    <name type="scientific">Sphaerobolus stellatus (strain SS14)</name>
    <dbReference type="NCBI Taxonomy" id="990650"/>
    <lineage>
        <taxon>Eukaryota</taxon>
        <taxon>Fungi</taxon>
        <taxon>Dikarya</taxon>
        <taxon>Basidiomycota</taxon>
        <taxon>Agaricomycotina</taxon>
        <taxon>Agaricomycetes</taxon>
        <taxon>Phallomycetidae</taxon>
        <taxon>Geastrales</taxon>
        <taxon>Sphaerobolaceae</taxon>
        <taxon>Sphaerobolus</taxon>
    </lineage>
</organism>
<feature type="region of interest" description="Disordered" evidence="1">
    <location>
        <begin position="1"/>
        <end position="78"/>
    </location>
</feature>
<accession>A0A0C9UZ34</accession>
<dbReference type="Proteomes" id="UP000054279">
    <property type="component" value="Unassembled WGS sequence"/>
</dbReference>
<keyword evidence="3" id="KW-1185">Reference proteome</keyword>
<dbReference type="AlphaFoldDB" id="A0A0C9UZ34"/>
<dbReference type="HOGENOM" id="CLU_2639696_0_0_1"/>
<feature type="compositionally biased region" description="Basic residues" evidence="1">
    <location>
        <begin position="37"/>
        <end position="46"/>
    </location>
</feature>
<evidence type="ECO:0000256" key="1">
    <source>
        <dbReference type="SAM" id="MobiDB-lite"/>
    </source>
</evidence>
<sequence>MGHTHKDQPTLEESDAESSGSDSLTVSFHSDMSVKTLIKHGRKAQHKINLQKQGKAHYRKKLADKTNSQAQKSSFGKK</sequence>
<protein>
    <submittedName>
        <fullName evidence="2">Uncharacterized protein</fullName>
    </submittedName>
</protein>